<feature type="transmembrane region" description="Helical" evidence="2">
    <location>
        <begin position="124"/>
        <end position="141"/>
    </location>
</feature>
<evidence type="ECO:0000256" key="1">
    <source>
        <dbReference type="SAM" id="MobiDB-lite"/>
    </source>
</evidence>
<protein>
    <submittedName>
        <fullName evidence="4">Putative tricarboxylic transport membrane protein</fullName>
    </submittedName>
</protein>
<proteinExistence type="predicted"/>
<feature type="transmembrane region" description="Helical" evidence="2">
    <location>
        <begin position="60"/>
        <end position="81"/>
    </location>
</feature>
<keyword evidence="2" id="KW-0812">Transmembrane</keyword>
<evidence type="ECO:0000313" key="5">
    <source>
        <dbReference type="Proteomes" id="UP000533598"/>
    </source>
</evidence>
<sequence length="180" mass="18473">MTAGTEESPALGRPGSRGGRARVSGELLLTALLGGLGVYVLIETPTIMVPPAAAVAGPRLFPYLIGGLLLGVAVLLTVQVLRGQDAPPEEGEDIDLSQRSDKRAVLLLVGLFAGHAVLIEPIGWPLAAALLFAGTAVILGARRWWVIVVSALGLALALWAIFVFGLGAYLPGGPLQGLVG</sequence>
<comment type="caution">
    <text evidence="4">The sequence shown here is derived from an EMBL/GenBank/DDBJ whole genome shotgun (WGS) entry which is preliminary data.</text>
</comment>
<gene>
    <name evidence="4" type="ORF">HNR67_001575</name>
</gene>
<dbReference type="InterPro" id="IPR009936">
    <property type="entry name" value="DUF1468"/>
</dbReference>
<name>A0A7W7FRT2_9PSEU</name>
<feature type="region of interest" description="Disordered" evidence="1">
    <location>
        <begin position="1"/>
        <end position="20"/>
    </location>
</feature>
<evidence type="ECO:0000259" key="3">
    <source>
        <dbReference type="Pfam" id="PF07331"/>
    </source>
</evidence>
<reference evidence="4 5" key="1">
    <citation type="submission" date="2020-08" db="EMBL/GenBank/DDBJ databases">
        <title>Sequencing the genomes of 1000 actinobacteria strains.</title>
        <authorList>
            <person name="Klenk H.-P."/>
        </authorList>
    </citation>
    <scope>NUCLEOTIDE SEQUENCE [LARGE SCALE GENOMIC DNA]</scope>
    <source>
        <strain evidence="4 5">DSM 44230</strain>
    </source>
</reference>
<feature type="transmembrane region" description="Helical" evidence="2">
    <location>
        <begin position="102"/>
        <end position="118"/>
    </location>
</feature>
<accession>A0A7W7FRT2</accession>
<organism evidence="4 5">
    <name type="scientific">Crossiella cryophila</name>
    <dbReference type="NCBI Taxonomy" id="43355"/>
    <lineage>
        <taxon>Bacteria</taxon>
        <taxon>Bacillati</taxon>
        <taxon>Actinomycetota</taxon>
        <taxon>Actinomycetes</taxon>
        <taxon>Pseudonocardiales</taxon>
        <taxon>Pseudonocardiaceae</taxon>
        <taxon>Crossiella</taxon>
    </lineage>
</organism>
<dbReference type="EMBL" id="JACHMH010000001">
    <property type="protein sequence ID" value="MBB4675457.1"/>
    <property type="molecule type" value="Genomic_DNA"/>
</dbReference>
<dbReference type="Pfam" id="PF07331">
    <property type="entry name" value="TctB"/>
    <property type="match status" value="1"/>
</dbReference>
<keyword evidence="5" id="KW-1185">Reference proteome</keyword>
<evidence type="ECO:0000313" key="4">
    <source>
        <dbReference type="EMBL" id="MBB4675457.1"/>
    </source>
</evidence>
<feature type="transmembrane region" description="Helical" evidence="2">
    <location>
        <begin position="148"/>
        <end position="170"/>
    </location>
</feature>
<evidence type="ECO:0000256" key="2">
    <source>
        <dbReference type="SAM" id="Phobius"/>
    </source>
</evidence>
<keyword evidence="2" id="KW-1133">Transmembrane helix</keyword>
<feature type="domain" description="DUF1468" evidence="3">
    <location>
        <begin position="31"/>
        <end position="171"/>
    </location>
</feature>
<dbReference type="RefSeq" id="WP_185001430.1">
    <property type="nucleotide sequence ID" value="NZ_BAAAUI010000006.1"/>
</dbReference>
<keyword evidence="2" id="KW-0472">Membrane</keyword>
<dbReference type="Proteomes" id="UP000533598">
    <property type="component" value="Unassembled WGS sequence"/>
</dbReference>
<dbReference type="AlphaFoldDB" id="A0A7W7FRT2"/>
<feature type="transmembrane region" description="Helical" evidence="2">
    <location>
        <begin position="27"/>
        <end position="48"/>
    </location>
</feature>